<evidence type="ECO:0000256" key="1">
    <source>
        <dbReference type="ARBA" id="ARBA00004370"/>
    </source>
</evidence>
<reference evidence="9" key="1">
    <citation type="journal article" date="2016" name="Nat. Genet.">
        <title>A high-quality carrot genome assembly provides new insights into carotenoid accumulation and asterid genome evolution.</title>
        <authorList>
            <person name="Iorizzo M."/>
            <person name="Ellison S."/>
            <person name="Senalik D."/>
            <person name="Zeng P."/>
            <person name="Satapoomin P."/>
            <person name="Huang J."/>
            <person name="Bowman M."/>
            <person name="Iovene M."/>
            <person name="Sanseverino W."/>
            <person name="Cavagnaro P."/>
            <person name="Yildiz M."/>
            <person name="Macko-Podgorni A."/>
            <person name="Moranska E."/>
            <person name="Grzebelus E."/>
            <person name="Grzebelus D."/>
            <person name="Ashrafi H."/>
            <person name="Zheng Z."/>
            <person name="Cheng S."/>
            <person name="Spooner D."/>
            <person name="Van Deynze A."/>
            <person name="Simon P."/>
        </authorList>
    </citation>
    <scope>NUCLEOTIDE SEQUENCE</scope>
    <source>
        <tissue evidence="9">Leaf</tissue>
    </source>
</reference>
<feature type="transmembrane region" description="Helical" evidence="7">
    <location>
        <begin position="47"/>
        <end position="71"/>
    </location>
</feature>
<dbReference type="Pfam" id="PF01490">
    <property type="entry name" value="Aa_trans"/>
    <property type="match status" value="2"/>
</dbReference>
<feature type="transmembrane region" description="Helical" evidence="7">
    <location>
        <begin position="424"/>
        <end position="446"/>
    </location>
</feature>
<evidence type="ECO:0000256" key="3">
    <source>
        <dbReference type="ARBA" id="ARBA00022692"/>
    </source>
</evidence>
<feature type="transmembrane region" description="Helical" evidence="7">
    <location>
        <begin position="475"/>
        <end position="493"/>
    </location>
</feature>
<evidence type="ECO:0000256" key="5">
    <source>
        <dbReference type="ARBA" id="ARBA00022989"/>
    </source>
</evidence>
<feature type="transmembrane region" description="Helical" evidence="7">
    <location>
        <begin position="624"/>
        <end position="644"/>
    </location>
</feature>
<feature type="domain" description="Amino acid transporter transmembrane" evidence="8">
    <location>
        <begin position="396"/>
        <end position="807"/>
    </location>
</feature>
<evidence type="ECO:0000256" key="6">
    <source>
        <dbReference type="ARBA" id="ARBA00023136"/>
    </source>
</evidence>
<evidence type="ECO:0000259" key="8">
    <source>
        <dbReference type="Pfam" id="PF01490"/>
    </source>
</evidence>
<feature type="transmembrane region" description="Helical" evidence="7">
    <location>
        <begin position="542"/>
        <end position="563"/>
    </location>
</feature>
<name>A0AAF0XWV0_DAUCS</name>
<evidence type="ECO:0000256" key="4">
    <source>
        <dbReference type="ARBA" id="ARBA00022970"/>
    </source>
</evidence>
<evidence type="ECO:0000256" key="7">
    <source>
        <dbReference type="SAM" id="Phobius"/>
    </source>
</evidence>
<dbReference type="GO" id="GO:0016020">
    <property type="term" value="C:membrane"/>
    <property type="evidence" value="ECO:0007669"/>
    <property type="project" value="UniProtKB-SubCell"/>
</dbReference>
<feature type="transmembrane region" description="Helical" evidence="7">
    <location>
        <begin position="363"/>
        <end position="384"/>
    </location>
</feature>
<dbReference type="InterPro" id="IPR013057">
    <property type="entry name" value="AA_transpt_TM"/>
</dbReference>
<comment type="subcellular location">
    <subcellularLocation>
        <location evidence="1">Membrane</location>
    </subcellularLocation>
</comment>
<organism evidence="9 10">
    <name type="scientific">Daucus carota subsp. sativus</name>
    <name type="common">Carrot</name>
    <dbReference type="NCBI Taxonomy" id="79200"/>
    <lineage>
        <taxon>Eukaryota</taxon>
        <taxon>Viridiplantae</taxon>
        <taxon>Streptophyta</taxon>
        <taxon>Embryophyta</taxon>
        <taxon>Tracheophyta</taxon>
        <taxon>Spermatophyta</taxon>
        <taxon>Magnoliopsida</taxon>
        <taxon>eudicotyledons</taxon>
        <taxon>Gunneridae</taxon>
        <taxon>Pentapetalae</taxon>
        <taxon>asterids</taxon>
        <taxon>campanulids</taxon>
        <taxon>Apiales</taxon>
        <taxon>Apiaceae</taxon>
        <taxon>Apioideae</taxon>
        <taxon>Scandiceae</taxon>
        <taxon>Daucinae</taxon>
        <taxon>Daucus</taxon>
        <taxon>Daucus sect. Daucus</taxon>
    </lineage>
</organism>
<feature type="domain" description="Amino acid transporter transmembrane" evidence="8">
    <location>
        <begin position="38"/>
        <end position="383"/>
    </location>
</feature>
<sequence>MTFPVEEGACTEIYDGGAYTEIYDDEDFDEDGRPKRTGGLQVQLCGIAQYSLLFGVSVGYTFVTSTSIMAIKCGAKPECHTSNNWFMLIYGLVQIVLSQIPNFNELYFLSIISASMSFACSFIGIGLSLAKIVQGNATPERSVTGVPVGWNGLTREDKVWNILSSLGDVAFAYSFASILTNIQDTIKSSPKEKKVMKNAISLATLAITVFYMLCGLIGYAAFGSSAPGNLLAGFGSFKPLWIVDLANISLAVHLFGAYQAASQPIYAFVESWSFKKWPNNEFITREYSITDGCYSFNFFRLVWRTLYVVLATILAMLFPFFNHFVGLLGAITFWPLTVYFPIEMYIAQRKIVRFSRKWYGLQILSLFCVIVSLLAAAGSVRGLVKAVQTSSLLRTLVTTVAHIITTLLGSGVLSLTWAVAQLGWIAGSISLLSFSIITLFTSHLLANCYRCQSGKRSYSYMDAVKSRLGGLQMKLCGIFQYSFIFGLSVGYTFVASTSIRAIKCGGKKPCPALNRLMILYGMVQIILSQIPNFRKLALLSKIAAVMSFAYAFISIALSLTKIFQGHGHFENTLTGVPGGEDNLWKTLSAIGDLAFAFSFSTNLINIQDTIKSSPQEKKVMKKAISVAITATTKFYLLFSLIGYATFGNAVPGNMLAGFSSFKPLWIVDLANICLTVHLFGGYQVACQPIYAFVESWSSHKWPENKFITREYSVVDGCYDFNFFRLVWRTIYVIVTTILAMIFPFFSEFLGLLGAITFWPMTVYFPIEMYIAQWKIARFSRVWNCLQMLNLFCLIVSLLAAIGSVHGLVKSRFRD</sequence>
<keyword evidence="4" id="KW-0029">Amino-acid transport</keyword>
<feature type="transmembrane region" description="Helical" evidence="7">
    <location>
        <begin position="513"/>
        <end position="530"/>
    </location>
</feature>
<evidence type="ECO:0000313" key="10">
    <source>
        <dbReference type="Proteomes" id="UP000077755"/>
    </source>
</evidence>
<feature type="transmembrane region" description="Helical" evidence="7">
    <location>
        <begin position="787"/>
        <end position="808"/>
    </location>
</feature>
<dbReference type="GO" id="GO:0006865">
    <property type="term" value="P:amino acid transport"/>
    <property type="evidence" value="ECO:0007669"/>
    <property type="project" value="UniProtKB-KW"/>
</dbReference>
<keyword evidence="10" id="KW-1185">Reference proteome</keyword>
<reference evidence="9" key="2">
    <citation type="submission" date="2022-03" db="EMBL/GenBank/DDBJ databases">
        <title>Draft title - Genomic analysis of global carrot germplasm unveils the trajectory of domestication and the origin of high carotenoid orange carrot.</title>
        <authorList>
            <person name="Iorizzo M."/>
            <person name="Ellison S."/>
            <person name="Senalik D."/>
            <person name="Macko-Podgorni A."/>
            <person name="Grzebelus D."/>
            <person name="Bostan H."/>
            <person name="Rolling W."/>
            <person name="Curaba J."/>
            <person name="Simon P."/>
        </authorList>
    </citation>
    <scope>NUCLEOTIDE SEQUENCE</scope>
    <source>
        <tissue evidence="9">Leaf</tissue>
    </source>
</reference>
<feature type="transmembrane region" description="Helical" evidence="7">
    <location>
        <begin position="106"/>
        <end position="130"/>
    </location>
</feature>
<feature type="transmembrane region" description="Helical" evidence="7">
    <location>
        <begin position="396"/>
        <end position="418"/>
    </location>
</feature>
<evidence type="ECO:0000313" key="9">
    <source>
        <dbReference type="EMBL" id="WOH14304.1"/>
    </source>
</evidence>
<dbReference type="EMBL" id="CP093351">
    <property type="protein sequence ID" value="WOH14304.1"/>
    <property type="molecule type" value="Genomic_DNA"/>
</dbReference>
<keyword evidence="3 7" id="KW-0812">Transmembrane</keyword>
<keyword evidence="5 7" id="KW-1133">Transmembrane helix</keyword>
<keyword evidence="2" id="KW-0813">Transport</keyword>
<accession>A0AAF0XWV0</accession>
<feature type="transmembrane region" description="Helical" evidence="7">
    <location>
        <begin position="83"/>
        <end position="100"/>
    </location>
</feature>
<feature type="transmembrane region" description="Helical" evidence="7">
    <location>
        <begin position="748"/>
        <end position="766"/>
    </location>
</feature>
<dbReference type="PANTHER" id="PTHR48017">
    <property type="entry name" value="OS05G0424000 PROTEIN-RELATED"/>
    <property type="match status" value="1"/>
</dbReference>
<feature type="transmembrane region" description="Helical" evidence="7">
    <location>
        <begin position="240"/>
        <end position="258"/>
    </location>
</feature>
<keyword evidence="6 7" id="KW-0472">Membrane</keyword>
<proteinExistence type="predicted"/>
<feature type="transmembrane region" description="Helical" evidence="7">
    <location>
        <begin position="306"/>
        <end position="334"/>
    </location>
</feature>
<feature type="transmembrane region" description="Helical" evidence="7">
    <location>
        <begin position="199"/>
        <end position="220"/>
    </location>
</feature>
<evidence type="ECO:0000256" key="2">
    <source>
        <dbReference type="ARBA" id="ARBA00022448"/>
    </source>
</evidence>
<gene>
    <name evidence="9" type="ORF">DCAR_0933823</name>
</gene>
<feature type="transmembrane region" description="Helical" evidence="7">
    <location>
        <begin position="725"/>
        <end position="742"/>
    </location>
</feature>
<dbReference type="Proteomes" id="UP000077755">
    <property type="component" value="Chromosome 9"/>
</dbReference>
<dbReference type="AlphaFoldDB" id="A0AAF0XWV0"/>
<protein>
    <recommendedName>
        <fullName evidence="8">Amino acid transporter transmembrane domain-containing protein</fullName>
    </recommendedName>
</protein>